<dbReference type="InterPro" id="IPR052192">
    <property type="entry name" value="Insect_Ionotropic_Sensory_Rcpt"/>
</dbReference>
<evidence type="ECO:0000313" key="14">
    <source>
        <dbReference type="EMBL" id="GFQ84928.1"/>
    </source>
</evidence>
<dbReference type="PANTHER" id="PTHR42643">
    <property type="entry name" value="IONOTROPIC RECEPTOR 20A-RELATED"/>
    <property type="match status" value="1"/>
</dbReference>
<feature type="transmembrane region" description="Helical" evidence="12">
    <location>
        <begin position="128"/>
        <end position="147"/>
    </location>
</feature>
<dbReference type="GO" id="GO:0015276">
    <property type="term" value="F:ligand-gated monoatomic ion channel activity"/>
    <property type="evidence" value="ECO:0007669"/>
    <property type="project" value="InterPro"/>
</dbReference>
<sequence>MKRRVFPNKLKVAVVKLKTVFSVENVENKIVLGGTDGKLLDVLSKKLNFKFEILPTHAGGSRNKNGTWDGVVGLVQSGRADMGMVVLVFSEERFEVIDFSNSYCSLEKIFVAKDPGQMPKITAFTYPFTQYVWVLYVLMILAATVAFQRLMFRNATLLGSFLSVLGSIVTQGMDNLKHTPWRRVLLGLWLTIATIMPFLYNTTFLSFLTMPEKMPIPENFKELSEAVLDGKYKCLVFKETIDGDLLLGSGIDYLVKLGETIKRNHWKYSYEEKLEHLLDDTTSVIIPRKALELLLGSPPYLNVKTSEDSFGIWHSGIALKKGFCCRKRLNEVLNAINNGGFYKKWIDDIAFTETIRKRLELKHEEPQLQLTLEDLKLAFRILCFGYVLSFLAFLGEILIPKSIDVFYF</sequence>
<reference evidence="14" key="1">
    <citation type="submission" date="2020-07" db="EMBL/GenBank/DDBJ databases">
        <title>Multicomponent nature underlies the extraordinary mechanical properties of spider dragline silk.</title>
        <authorList>
            <person name="Kono N."/>
            <person name="Nakamura H."/>
            <person name="Mori M."/>
            <person name="Yoshida Y."/>
            <person name="Ohtoshi R."/>
            <person name="Malay A.D."/>
            <person name="Moran D.A.P."/>
            <person name="Tomita M."/>
            <person name="Numata K."/>
            <person name="Arakawa K."/>
        </authorList>
    </citation>
    <scope>NUCLEOTIDE SEQUENCE</scope>
</reference>
<name>A0A8X6GLD5_TRICU</name>
<keyword evidence="15" id="KW-1185">Reference proteome</keyword>
<keyword evidence="2" id="KW-0813">Transport</keyword>
<proteinExistence type="predicted"/>
<keyword evidence="9" id="KW-0325">Glycoprotein</keyword>
<evidence type="ECO:0000259" key="13">
    <source>
        <dbReference type="Pfam" id="PF10613"/>
    </source>
</evidence>
<dbReference type="Gene3D" id="1.10.287.70">
    <property type="match status" value="1"/>
</dbReference>
<keyword evidence="8" id="KW-0675">Receptor</keyword>
<feature type="transmembrane region" description="Helical" evidence="12">
    <location>
        <begin position="377"/>
        <end position="399"/>
    </location>
</feature>
<gene>
    <name evidence="14" type="primary">AVEN_106369_1</name>
    <name evidence="14" type="ORF">TNCT_227471</name>
</gene>
<dbReference type="Gene3D" id="3.40.190.10">
    <property type="entry name" value="Periplasmic binding protein-like II"/>
    <property type="match status" value="1"/>
</dbReference>
<feature type="transmembrane region" description="Helical" evidence="12">
    <location>
        <begin position="185"/>
        <end position="208"/>
    </location>
</feature>
<keyword evidence="5 12" id="KW-1133">Transmembrane helix</keyword>
<dbReference type="Proteomes" id="UP000887116">
    <property type="component" value="Unassembled WGS sequence"/>
</dbReference>
<dbReference type="EMBL" id="BMAO01012919">
    <property type="protein sequence ID" value="GFQ84928.1"/>
    <property type="molecule type" value="Genomic_DNA"/>
</dbReference>
<evidence type="ECO:0000256" key="7">
    <source>
        <dbReference type="ARBA" id="ARBA00023136"/>
    </source>
</evidence>
<evidence type="ECO:0000256" key="11">
    <source>
        <dbReference type="ARBA" id="ARBA00023303"/>
    </source>
</evidence>
<feature type="domain" description="Ionotropic glutamate receptor L-glutamate and glycine-binding" evidence="13">
    <location>
        <begin position="29"/>
        <end position="111"/>
    </location>
</feature>
<evidence type="ECO:0000256" key="9">
    <source>
        <dbReference type="ARBA" id="ARBA00023180"/>
    </source>
</evidence>
<dbReference type="Pfam" id="PF10613">
    <property type="entry name" value="Lig_chan-Glu_bd"/>
    <property type="match status" value="1"/>
</dbReference>
<feature type="transmembrane region" description="Helical" evidence="12">
    <location>
        <begin position="154"/>
        <end position="173"/>
    </location>
</feature>
<evidence type="ECO:0000256" key="6">
    <source>
        <dbReference type="ARBA" id="ARBA00023065"/>
    </source>
</evidence>
<evidence type="ECO:0000256" key="1">
    <source>
        <dbReference type="ARBA" id="ARBA00004651"/>
    </source>
</evidence>
<comment type="caution">
    <text evidence="14">The sequence shown here is derived from an EMBL/GenBank/DDBJ whole genome shotgun (WGS) entry which is preliminary data.</text>
</comment>
<dbReference type="GO" id="GO:0005886">
    <property type="term" value="C:plasma membrane"/>
    <property type="evidence" value="ECO:0007669"/>
    <property type="project" value="UniProtKB-SubCell"/>
</dbReference>
<organism evidence="14 15">
    <name type="scientific">Trichonephila clavata</name>
    <name type="common">Joro spider</name>
    <name type="synonym">Nephila clavata</name>
    <dbReference type="NCBI Taxonomy" id="2740835"/>
    <lineage>
        <taxon>Eukaryota</taxon>
        <taxon>Metazoa</taxon>
        <taxon>Ecdysozoa</taxon>
        <taxon>Arthropoda</taxon>
        <taxon>Chelicerata</taxon>
        <taxon>Arachnida</taxon>
        <taxon>Araneae</taxon>
        <taxon>Araneomorphae</taxon>
        <taxon>Entelegynae</taxon>
        <taxon>Araneoidea</taxon>
        <taxon>Nephilidae</taxon>
        <taxon>Trichonephila</taxon>
    </lineage>
</organism>
<evidence type="ECO:0000256" key="4">
    <source>
        <dbReference type="ARBA" id="ARBA00022692"/>
    </source>
</evidence>
<dbReference type="InterPro" id="IPR019594">
    <property type="entry name" value="Glu/Gly-bd"/>
</dbReference>
<evidence type="ECO:0000256" key="8">
    <source>
        <dbReference type="ARBA" id="ARBA00023170"/>
    </source>
</evidence>
<keyword evidence="4 12" id="KW-0812">Transmembrane</keyword>
<evidence type="ECO:0000256" key="2">
    <source>
        <dbReference type="ARBA" id="ARBA00022448"/>
    </source>
</evidence>
<dbReference type="AlphaFoldDB" id="A0A8X6GLD5"/>
<dbReference type="PANTHER" id="PTHR42643:SF24">
    <property type="entry name" value="IONOTROPIC RECEPTOR 60A"/>
    <property type="match status" value="1"/>
</dbReference>
<keyword evidence="6" id="KW-0406">Ion transport</keyword>
<protein>
    <submittedName>
        <fullName evidence="14">Lig_chan-Glu_bd domain-containing protein</fullName>
    </submittedName>
</protein>
<keyword evidence="3" id="KW-1003">Cell membrane</keyword>
<keyword evidence="10" id="KW-1071">Ligand-gated ion channel</keyword>
<keyword evidence="7 12" id="KW-0472">Membrane</keyword>
<accession>A0A8X6GLD5</accession>
<evidence type="ECO:0000256" key="10">
    <source>
        <dbReference type="ARBA" id="ARBA00023286"/>
    </source>
</evidence>
<comment type="subcellular location">
    <subcellularLocation>
        <location evidence="1">Cell membrane</location>
        <topology evidence="1">Multi-pass membrane protein</topology>
    </subcellularLocation>
</comment>
<evidence type="ECO:0000256" key="5">
    <source>
        <dbReference type="ARBA" id="ARBA00022989"/>
    </source>
</evidence>
<evidence type="ECO:0000256" key="12">
    <source>
        <dbReference type="SAM" id="Phobius"/>
    </source>
</evidence>
<dbReference type="OrthoDB" id="6117597at2759"/>
<evidence type="ECO:0000313" key="15">
    <source>
        <dbReference type="Proteomes" id="UP000887116"/>
    </source>
</evidence>
<keyword evidence="11" id="KW-0407">Ion channel</keyword>
<evidence type="ECO:0000256" key="3">
    <source>
        <dbReference type="ARBA" id="ARBA00022475"/>
    </source>
</evidence>
<dbReference type="SUPFAM" id="SSF53850">
    <property type="entry name" value="Periplasmic binding protein-like II"/>
    <property type="match status" value="1"/>
</dbReference>